<evidence type="ECO:0000256" key="4">
    <source>
        <dbReference type="ARBA" id="ARBA00023274"/>
    </source>
</evidence>
<feature type="compositionally biased region" description="Basic and acidic residues" evidence="8">
    <location>
        <begin position="130"/>
        <end position="141"/>
    </location>
</feature>
<dbReference type="AlphaFoldDB" id="A0A7S1EPY2"/>
<feature type="region of interest" description="Disordered" evidence="8">
    <location>
        <begin position="96"/>
        <end position="141"/>
    </location>
</feature>
<feature type="compositionally biased region" description="Polar residues" evidence="8">
    <location>
        <begin position="96"/>
        <end position="129"/>
    </location>
</feature>
<sequence length="342" mass="39331">MDESDMRASGRGLVVGGSRQVRELFHGMGLYRSIGLLRGTGFALRVSRVVSRDWLSIGNQSKYDLLALTRDRVVNAGVFQGQRHISTTRSRTMTFNGDFTSRNFSKSGSDETSSSASPFETEDVSVQSNDKPELTPEQKQRKIDKEYGIKYSLSGLRKPFELPPKGNRKRNQRWKVSLPKVVIARELQFQYSVRKMNMILRLIRRLSVDEALKQVSVLFKKGSPVVKSLIEKARATAINDKKLNPDRLIIDRAWVTKGVYLKRIRYHGKGYHGIKKRYYSHTTIMVRELDEVEWNEKVASSYEFKRYKPLNKFPTSMQYNLPKTWLIRTQIDASSTLPIATN</sequence>
<name>A0A7S1EPY2_9RHOD</name>
<evidence type="ECO:0000256" key="6">
    <source>
        <dbReference type="ARBA" id="ARBA00035416"/>
    </source>
</evidence>
<evidence type="ECO:0000256" key="5">
    <source>
        <dbReference type="ARBA" id="ARBA00035285"/>
    </source>
</evidence>
<dbReference type="InterPro" id="IPR047867">
    <property type="entry name" value="Ribosomal_uL22_bac/org-type"/>
</dbReference>
<evidence type="ECO:0000256" key="1">
    <source>
        <dbReference type="ARBA" id="ARBA00003611"/>
    </source>
</evidence>
<dbReference type="Pfam" id="PF00237">
    <property type="entry name" value="Ribosomal_L22"/>
    <property type="match status" value="1"/>
</dbReference>
<dbReference type="PANTHER" id="PTHR13501">
    <property type="entry name" value="CHLOROPLAST 50S RIBOSOMAL PROTEIN L22-RELATED"/>
    <property type="match status" value="1"/>
</dbReference>
<evidence type="ECO:0000256" key="7">
    <source>
        <dbReference type="RuleBase" id="RU004005"/>
    </source>
</evidence>
<keyword evidence="3 7" id="KW-0689">Ribosomal protein</keyword>
<reference evidence="9" key="1">
    <citation type="submission" date="2021-01" db="EMBL/GenBank/DDBJ databases">
        <authorList>
            <person name="Corre E."/>
            <person name="Pelletier E."/>
            <person name="Niang G."/>
            <person name="Scheremetjew M."/>
            <person name="Finn R."/>
            <person name="Kale V."/>
            <person name="Holt S."/>
            <person name="Cochrane G."/>
            <person name="Meng A."/>
            <person name="Brown T."/>
            <person name="Cohen L."/>
        </authorList>
    </citation>
    <scope>NUCLEOTIDE SEQUENCE</scope>
    <source>
        <strain evidence="9">CCMP3278</strain>
    </source>
</reference>
<organism evidence="9">
    <name type="scientific">Timspurckia oligopyrenoides</name>
    <dbReference type="NCBI Taxonomy" id="708627"/>
    <lineage>
        <taxon>Eukaryota</taxon>
        <taxon>Rhodophyta</taxon>
        <taxon>Bangiophyceae</taxon>
        <taxon>Porphyridiales</taxon>
        <taxon>Porphyridiaceae</taxon>
        <taxon>Timspurckia</taxon>
    </lineage>
</organism>
<evidence type="ECO:0000313" key="9">
    <source>
        <dbReference type="EMBL" id="CAD8816958.1"/>
    </source>
</evidence>
<dbReference type="EMBL" id="HBFP01001856">
    <property type="protein sequence ID" value="CAD8816958.1"/>
    <property type="molecule type" value="Transcribed_RNA"/>
</dbReference>
<dbReference type="GO" id="GO:0006412">
    <property type="term" value="P:translation"/>
    <property type="evidence" value="ECO:0007669"/>
    <property type="project" value="InterPro"/>
</dbReference>
<dbReference type="PANTHER" id="PTHR13501:SF8">
    <property type="entry name" value="LARGE RIBOSOMAL SUBUNIT PROTEIN UL22M"/>
    <property type="match status" value="1"/>
</dbReference>
<comment type="similarity">
    <text evidence="2 7">Belongs to the universal ribosomal protein uL22 family.</text>
</comment>
<dbReference type="InterPro" id="IPR001063">
    <property type="entry name" value="Ribosomal_uL22"/>
</dbReference>
<dbReference type="GO" id="GO:0003735">
    <property type="term" value="F:structural constituent of ribosome"/>
    <property type="evidence" value="ECO:0007669"/>
    <property type="project" value="InterPro"/>
</dbReference>
<keyword evidence="4 7" id="KW-0687">Ribonucleoprotein</keyword>
<evidence type="ECO:0000256" key="8">
    <source>
        <dbReference type="SAM" id="MobiDB-lite"/>
    </source>
</evidence>
<dbReference type="Gene3D" id="3.90.470.10">
    <property type="entry name" value="Ribosomal protein L22/L17"/>
    <property type="match status" value="1"/>
</dbReference>
<dbReference type="GO" id="GO:0005762">
    <property type="term" value="C:mitochondrial large ribosomal subunit"/>
    <property type="evidence" value="ECO:0007669"/>
    <property type="project" value="TreeGrafter"/>
</dbReference>
<dbReference type="SUPFAM" id="SSF54843">
    <property type="entry name" value="Ribosomal protein L22"/>
    <property type="match status" value="1"/>
</dbReference>
<evidence type="ECO:0000256" key="2">
    <source>
        <dbReference type="ARBA" id="ARBA00009451"/>
    </source>
</evidence>
<dbReference type="InterPro" id="IPR036394">
    <property type="entry name" value="Ribosomal_uL22_sf"/>
</dbReference>
<comment type="function">
    <text evidence="1">This protein binds specifically to 23S rRNA.</text>
</comment>
<gene>
    <name evidence="9" type="ORF">TOLI1172_LOCUS1346</name>
</gene>
<accession>A0A7S1EPY2</accession>
<proteinExistence type="inferred from homology"/>
<protein>
    <recommendedName>
        <fullName evidence="5">Large ribosomal subunit protein uL22c</fullName>
    </recommendedName>
    <alternativeName>
        <fullName evidence="6">50S ribosomal protein L22, chloroplastic</fullName>
    </alternativeName>
</protein>
<evidence type="ECO:0000256" key="3">
    <source>
        <dbReference type="ARBA" id="ARBA00022980"/>
    </source>
</evidence>